<evidence type="ECO:0000259" key="7">
    <source>
        <dbReference type="PROSITE" id="PS50950"/>
    </source>
</evidence>
<feature type="region of interest" description="Disordered" evidence="6">
    <location>
        <begin position="110"/>
        <end position="156"/>
    </location>
</feature>
<keyword evidence="3" id="KW-0862">Zinc</keyword>
<dbReference type="PANTHER" id="PTHR46600:SF11">
    <property type="entry name" value="THAP DOMAIN-CONTAINING PROTEIN 10"/>
    <property type="match status" value="1"/>
</dbReference>
<accession>A0A9D4T2K1</accession>
<evidence type="ECO:0000313" key="9">
    <source>
        <dbReference type="Proteomes" id="UP000821837"/>
    </source>
</evidence>
<name>A0A9D4T2K1_RHISA</name>
<organism evidence="8 9">
    <name type="scientific">Rhipicephalus sanguineus</name>
    <name type="common">Brown dog tick</name>
    <name type="synonym">Ixodes sanguineus</name>
    <dbReference type="NCBI Taxonomy" id="34632"/>
    <lineage>
        <taxon>Eukaryota</taxon>
        <taxon>Metazoa</taxon>
        <taxon>Ecdysozoa</taxon>
        <taxon>Arthropoda</taxon>
        <taxon>Chelicerata</taxon>
        <taxon>Arachnida</taxon>
        <taxon>Acari</taxon>
        <taxon>Parasitiformes</taxon>
        <taxon>Ixodida</taxon>
        <taxon>Ixodoidea</taxon>
        <taxon>Ixodidae</taxon>
        <taxon>Rhipicephalinae</taxon>
        <taxon>Rhipicephalus</taxon>
        <taxon>Rhipicephalus</taxon>
    </lineage>
</organism>
<evidence type="ECO:0000256" key="6">
    <source>
        <dbReference type="SAM" id="MobiDB-lite"/>
    </source>
</evidence>
<dbReference type="SUPFAM" id="SSF57716">
    <property type="entry name" value="Glucocorticoid receptor-like (DNA-binding domain)"/>
    <property type="match status" value="1"/>
</dbReference>
<evidence type="ECO:0000256" key="2">
    <source>
        <dbReference type="ARBA" id="ARBA00022771"/>
    </source>
</evidence>
<feature type="domain" description="THAP-type" evidence="7">
    <location>
        <begin position="1"/>
        <end position="100"/>
    </location>
</feature>
<evidence type="ECO:0000256" key="4">
    <source>
        <dbReference type="ARBA" id="ARBA00023125"/>
    </source>
</evidence>
<evidence type="ECO:0000256" key="1">
    <source>
        <dbReference type="ARBA" id="ARBA00022723"/>
    </source>
</evidence>
<proteinExistence type="predicted"/>
<evidence type="ECO:0000256" key="5">
    <source>
        <dbReference type="PROSITE-ProRule" id="PRU00309"/>
    </source>
</evidence>
<gene>
    <name evidence="8" type="ORF">HPB52_004135</name>
</gene>
<keyword evidence="1" id="KW-0479">Metal-binding</keyword>
<dbReference type="VEuPathDB" id="VectorBase:RSAN_049766"/>
<evidence type="ECO:0000256" key="3">
    <source>
        <dbReference type="ARBA" id="ARBA00022833"/>
    </source>
</evidence>
<dbReference type="Proteomes" id="UP000821837">
    <property type="component" value="Unassembled WGS sequence"/>
</dbReference>
<dbReference type="PANTHER" id="PTHR46600">
    <property type="entry name" value="THAP DOMAIN-CONTAINING"/>
    <property type="match status" value="1"/>
</dbReference>
<dbReference type="GO" id="GO:0008270">
    <property type="term" value="F:zinc ion binding"/>
    <property type="evidence" value="ECO:0007669"/>
    <property type="project" value="UniProtKB-KW"/>
</dbReference>
<dbReference type="EMBL" id="JABSTV010001248">
    <property type="protein sequence ID" value="KAH7967922.1"/>
    <property type="molecule type" value="Genomic_DNA"/>
</dbReference>
<dbReference type="InterPro" id="IPR006612">
    <property type="entry name" value="THAP_Znf"/>
</dbReference>
<sequence length="219" mass="24704">MPKNRHRHCYAPGCRTGYSGVKVTRKVSLFSVPKDEDRRKLWEKNLHRSDKPLDDQCAVCELHFEDRYILRDYIHVVNGEEVRIPRGVPALTCDAVPTMLPNAPKYLTKKVPAKRPPRKREASAQLQSERRKKKRDASPCGTTVLQDNDDDDCSSPKIDAENLGQLKAPSTCWYALPVLPLPPKSSPDKNLVAKVPSSQEDQDSYPEVKVHSTKTPAPL</sequence>
<dbReference type="SMART" id="SM00692">
    <property type="entry name" value="DM3"/>
    <property type="match status" value="1"/>
</dbReference>
<dbReference type="Gene3D" id="6.20.210.20">
    <property type="entry name" value="THAP domain"/>
    <property type="match status" value="1"/>
</dbReference>
<dbReference type="GO" id="GO:0043565">
    <property type="term" value="F:sequence-specific DNA binding"/>
    <property type="evidence" value="ECO:0007669"/>
    <property type="project" value="InterPro"/>
</dbReference>
<comment type="caution">
    <text evidence="8">The sequence shown here is derived from an EMBL/GenBank/DDBJ whole genome shotgun (WGS) entry which is preliminary data.</text>
</comment>
<dbReference type="InterPro" id="IPR038441">
    <property type="entry name" value="THAP_Znf_sf"/>
</dbReference>
<keyword evidence="4 5" id="KW-0238">DNA-binding</keyword>
<dbReference type="Pfam" id="PF05485">
    <property type="entry name" value="THAP"/>
    <property type="match status" value="1"/>
</dbReference>
<feature type="region of interest" description="Disordered" evidence="6">
    <location>
        <begin position="178"/>
        <end position="219"/>
    </location>
</feature>
<dbReference type="AlphaFoldDB" id="A0A9D4T2K1"/>
<evidence type="ECO:0000313" key="8">
    <source>
        <dbReference type="EMBL" id="KAH7967922.1"/>
    </source>
</evidence>
<protein>
    <recommendedName>
        <fullName evidence="7">THAP-type domain-containing protein</fullName>
    </recommendedName>
</protein>
<dbReference type="PROSITE" id="PS50950">
    <property type="entry name" value="ZF_THAP"/>
    <property type="match status" value="1"/>
</dbReference>
<reference evidence="8" key="2">
    <citation type="submission" date="2021-09" db="EMBL/GenBank/DDBJ databases">
        <authorList>
            <person name="Jia N."/>
            <person name="Wang J."/>
            <person name="Shi W."/>
            <person name="Du L."/>
            <person name="Sun Y."/>
            <person name="Zhan W."/>
            <person name="Jiang J."/>
            <person name="Wang Q."/>
            <person name="Zhang B."/>
            <person name="Ji P."/>
            <person name="Sakyi L.B."/>
            <person name="Cui X."/>
            <person name="Yuan T."/>
            <person name="Jiang B."/>
            <person name="Yang W."/>
            <person name="Lam T.T.-Y."/>
            <person name="Chang Q."/>
            <person name="Ding S."/>
            <person name="Wang X."/>
            <person name="Zhu J."/>
            <person name="Ruan X."/>
            <person name="Zhao L."/>
            <person name="Wei J."/>
            <person name="Que T."/>
            <person name="Du C."/>
            <person name="Cheng J."/>
            <person name="Dai P."/>
            <person name="Han X."/>
            <person name="Huang E."/>
            <person name="Gao Y."/>
            <person name="Liu J."/>
            <person name="Shao H."/>
            <person name="Ye R."/>
            <person name="Li L."/>
            <person name="Wei W."/>
            <person name="Wang X."/>
            <person name="Wang C."/>
            <person name="Huo Q."/>
            <person name="Li W."/>
            <person name="Guo W."/>
            <person name="Chen H."/>
            <person name="Chen S."/>
            <person name="Zhou L."/>
            <person name="Zhou L."/>
            <person name="Ni X."/>
            <person name="Tian J."/>
            <person name="Zhou Y."/>
            <person name="Sheng Y."/>
            <person name="Liu T."/>
            <person name="Pan Y."/>
            <person name="Xia L."/>
            <person name="Li J."/>
            <person name="Zhao F."/>
            <person name="Cao W."/>
        </authorList>
    </citation>
    <scope>NUCLEOTIDE SEQUENCE</scope>
    <source>
        <strain evidence="8">Rsan-2018</strain>
        <tissue evidence="8">Larvae</tissue>
    </source>
</reference>
<keyword evidence="9" id="KW-1185">Reference proteome</keyword>
<keyword evidence="2 5" id="KW-0863">Zinc-finger</keyword>
<dbReference type="SMART" id="SM00980">
    <property type="entry name" value="THAP"/>
    <property type="match status" value="1"/>
</dbReference>
<dbReference type="InterPro" id="IPR026516">
    <property type="entry name" value="THAP1/10"/>
</dbReference>
<reference evidence="8" key="1">
    <citation type="journal article" date="2020" name="Cell">
        <title>Large-Scale Comparative Analyses of Tick Genomes Elucidate Their Genetic Diversity and Vector Capacities.</title>
        <authorList>
            <consortium name="Tick Genome and Microbiome Consortium (TIGMIC)"/>
            <person name="Jia N."/>
            <person name="Wang J."/>
            <person name="Shi W."/>
            <person name="Du L."/>
            <person name="Sun Y."/>
            <person name="Zhan W."/>
            <person name="Jiang J.F."/>
            <person name="Wang Q."/>
            <person name="Zhang B."/>
            <person name="Ji P."/>
            <person name="Bell-Sakyi L."/>
            <person name="Cui X.M."/>
            <person name="Yuan T.T."/>
            <person name="Jiang B.G."/>
            <person name="Yang W.F."/>
            <person name="Lam T.T."/>
            <person name="Chang Q.C."/>
            <person name="Ding S.J."/>
            <person name="Wang X.J."/>
            <person name="Zhu J.G."/>
            <person name="Ruan X.D."/>
            <person name="Zhao L."/>
            <person name="Wei J.T."/>
            <person name="Ye R.Z."/>
            <person name="Que T.C."/>
            <person name="Du C.H."/>
            <person name="Zhou Y.H."/>
            <person name="Cheng J.X."/>
            <person name="Dai P.F."/>
            <person name="Guo W.B."/>
            <person name="Han X.H."/>
            <person name="Huang E.J."/>
            <person name="Li L.F."/>
            <person name="Wei W."/>
            <person name="Gao Y.C."/>
            <person name="Liu J.Z."/>
            <person name="Shao H.Z."/>
            <person name="Wang X."/>
            <person name="Wang C.C."/>
            <person name="Yang T.C."/>
            <person name="Huo Q.B."/>
            <person name="Li W."/>
            <person name="Chen H.Y."/>
            <person name="Chen S.E."/>
            <person name="Zhou L.G."/>
            <person name="Ni X.B."/>
            <person name="Tian J.H."/>
            <person name="Sheng Y."/>
            <person name="Liu T."/>
            <person name="Pan Y.S."/>
            <person name="Xia L.Y."/>
            <person name="Li J."/>
            <person name="Zhao F."/>
            <person name="Cao W.C."/>
        </authorList>
    </citation>
    <scope>NUCLEOTIDE SEQUENCE</scope>
    <source>
        <strain evidence="8">Rsan-2018</strain>
    </source>
</reference>